<keyword evidence="2" id="KW-1185">Reference proteome</keyword>
<dbReference type="PIRSF" id="PIRSF030820">
    <property type="entry name" value="UCP030820"/>
    <property type="match status" value="1"/>
</dbReference>
<gene>
    <name evidence="1" type="ORF">FLP30_12015</name>
</gene>
<dbReference type="OrthoDB" id="9800421at2"/>
<dbReference type="InterPro" id="IPR013785">
    <property type="entry name" value="Aldolase_TIM"/>
</dbReference>
<organism evidence="1 2">
    <name type="scientific">Acetobacter vaccinii</name>
    <dbReference type="NCBI Taxonomy" id="2592655"/>
    <lineage>
        <taxon>Bacteria</taxon>
        <taxon>Pseudomonadati</taxon>
        <taxon>Pseudomonadota</taxon>
        <taxon>Alphaproteobacteria</taxon>
        <taxon>Acetobacterales</taxon>
        <taxon>Acetobacteraceae</taxon>
        <taxon>Acetobacter</taxon>
    </lineage>
</organism>
<dbReference type="Proteomes" id="UP000324536">
    <property type="component" value="Chromosome"/>
</dbReference>
<name>A0A5C1YSW2_9PROT</name>
<dbReference type="InterPro" id="IPR008318">
    <property type="entry name" value="UCP030820"/>
</dbReference>
<sequence length="168" mass="18659">MQPMPLLENGQIIEDTWQEAQDGQPLSPDSDILVPLSRLAEGLGRNTGGRLGVVLTPADKVEDLRAALPRLDMVCLTFTSFRDGRPFTQARALREHLGYKGSLRVQGHVIPDQYEFLLRCGADQVVAGTQSPVSVWLEAHKRFSIAYQPSVLDEKAEGFAFRKWLSPS</sequence>
<dbReference type="EMBL" id="CP043506">
    <property type="protein sequence ID" value="QEO18349.1"/>
    <property type="molecule type" value="Genomic_DNA"/>
</dbReference>
<dbReference type="Pfam" id="PF06073">
    <property type="entry name" value="DUF934"/>
    <property type="match status" value="1"/>
</dbReference>
<dbReference type="Gene3D" id="3.20.20.70">
    <property type="entry name" value="Aldolase class I"/>
    <property type="match status" value="1"/>
</dbReference>
<accession>A0A5C1YSW2</accession>
<dbReference type="AlphaFoldDB" id="A0A5C1YSW2"/>
<dbReference type="SUPFAM" id="SSF51366">
    <property type="entry name" value="Ribulose-phoshate binding barrel"/>
    <property type="match status" value="1"/>
</dbReference>
<evidence type="ECO:0000313" key="2">
    <source>
        <dbReference type="Proteomes" id="UP000324536"/>
    </source>
</evidence>
<protein>
    <submittedName>
        <fullName evidence="1">DUF934 domain-containing protein</fullName>
    </submittedName>
</protein>
<dbReference type="InterPro" id="IPR011060">
    <property type="entry name" value="RibuloseP-bd_barrel"/>
</dbReference>
<reference evidence="1 2" key="1">
    <citation type="submission" date="2019-09" db="EMBL/GenBank/DDBJ databases">
        <title>Genome sequencing of strain KACC 21233.</title>
        <authorList>
            <person name="Heo J."/>
            <person name="Kim S.-J."/>
            <person name="Kim J.-S."/>
            <person name="Hong S.-B."/>
            <person name="Kwon S.-W."/>
        </authorList>
    </citation>
    <scope>NUCLEOTIDE SEQUENCE [LARGE SCALE GENOMIC DNA]</scope>
    <source>
        <strain evidence="1 2">KACC 21233</strain>
    </source>
</reference>
<evidence type="ECO:0000313" key="1">
    <source>
        <dbReference type="EMBL" id="QEO18349.1"/>
    </source>
</evidence>
<dbReference type="KEGG" id="acek:FLP30_12015"/>
<proteinExistence type="predicted"/>